<dbReference type="EnsemblPlants" id="ORUFI11G22430.1">
    <property type="protein sequence ID" value="ORUFI11G22430.1"/>
    <property type="gene ID" value="ORUFI11G22430"/>
</dbReference>
<evidence type="ECO:0000313" key="3">
    <source>
        <dbReference type="Proteomes" id="UP000008022"/>
    </source>
</evidence>
<name>A0A0E0RBA7_ORYRU</name>
<dbReference type="Proteomes" id="UP000008022">
    <property type="component" value="Unassembled WGS sequence"/>
</dbReference>
<sequence length="223" mass="24143">MVPVGDEIGLDAIILYPAESARTGRSCAISDGVGEREQRGGGLAEGPARPRAAPSPAARARWWRGRAKLLPCRRPYRNVERVREGERREEEEADVWGPCGSHAESVVISDKTGVKTVRGTKVTRKGSSEPVGKPSQVSDFPTGTTETNQQQKHSKIELGSTCFGCHLAIADDSDGGCGGEAGRWLGRDWPLAIGTSRCSSGAHQGETGCRWRGWEEIYRREEG</sequence>
<evidence type="ECO:0000256" key="1">
    <source>
        <dbReference type="SAM" id="MobiDB-lite"/>
    </source>
</evidence>
<evidence type="ECO:0000313" key="2">
    <source>
        <dbReference type="EnsemblPlants" id="ORUFI11G22430.1"/>
    </source>
</evidence>
<reference evidence="3" key="1">
    <citation type="submission" date="2013-06" db="EMBL/GenBank/DDBJ databases">
        <authorList>
            <person name="Zhao Q."/>
        </authorList>
    </citation>
    <scope>NUCLEOTIDE SEQUENCE</scope>
    <source>
        <strain evidence="3">cv. W1943</strain>
    </source>
</reference>
<protein>
    <submittedName>
        <fullName evidence="2">Uncharacterized protein</fullName>
    </submittedName>
</protein>
<feature type="region of interest" description="Disordered" evidence="1">
    <location>
        <begin position="117"/>
        <end position="151"/>
    </location>
</feature>
<dbReference type="HOGENOM" id="CLU_1241831_0_0_1"/>
<feature type="compositionally biased region" description="Low complexity" evidence="1">
    <location>
        <begin position="45"/>
        <end position="59"/>
    </location>
</feature>
<organism evidence="2 3">
    <name type="scientific">Oryza rufipogon</name>
    <name type="common">Brownbeard rice</name>
    <name type="synonym">Asian wild rice</name>
    <dbReference type="NCBI Taxonomy" id="4529"/>
    <lineage>
        <taxon>Eukaryota</taxon>
        <taxon>Viridiplantae</taxon>
        <taxon>Streptophyta</taxon>
        <taxon>Embryophyta</taxon>
        <taxon>Tracheophyta</taxon>
        <taxon>Spermatophyta</taxon>
        <taxon>Magnoliopsida</taxon>
        <taxon>Liliopsida</taxon>
        <taxon>Poales</taxon>
        <taxon>Poaceae</taxon>
        <taxon>BOP clade</taxon>
        <taxon>Oryzoideae</taxon>
        <taxon>Oryzeae</taxon>
        <taxon>Oryzinae</taxon>
        <taxon>Oryza</taxon>
    </lineage>
</organism>
<feature type="region of interest" description="Disordered" evidence="1">
    <location>
        <begin position="29"/>
        <end position="59"/>
    </location>
</feature>
<feature type="compositionally biased region" description="Polar residues" evidence="1">
    <location>
        <begin position="135"/>
        <end position="151"/>
    </location>
</feature>
<dbReference type="AlphaFoldDB" id="A0A0E0RBA7"/>
<keyword evidence="3" id="KW-1185">Reference proteome</keyword>
<accession>A0A0E0RBA7</accession>
<proteinExistence type="predicted"/>
<dbReference type="Gramene" id="ORUFI11G22430.1">
    <property type="protein sequence ID" value="ORUFI11G22430.1"/>
    <property type="gene ID" value="ORUFI11G22430"/>
</dbReference>
<reference evidence="2" key="2">
    <citation type="submission" date="2015-06" db="UniProtKB">
        <authorList>
            <consortium name="EnsemblPlants"/>
        </authorList>
    </citation>
    <scope>IDENTIFICATION</scope>
</reference>